<evidence type="ECO:0000313" key="3">
    <source>
        <dbReference type="EMBL" id="GET91970.1"/>
    </source>
</evidence>
<organism evidence="3 4">
    <name type="scientific">Leishmania tarentolae</name>
    <name type="common">Sauroleishmania tarentolae</name>
    <dbReference type="NCBI Taxonomy" id="5689"/>
    <lineage>
        <taxon>Eukaryota</taxon>
        <taxon>Discoba</taxon>
        <taxon>Euglenozoa</taxon>
        <taxon>Kinetoplastea</taxon>
        <taxon>Metakinetoplastina</taxon>
        <taxon>Trypanosomatida</taxon>
        <taxon>Trypanosomatidae</taxon>
        <taxon>Leishmaniinae</taxon>
        <taxon>Leishmania</taxon>
        <taxon>lizard Leishmania</taxon>
    </lineage>
</organism>
<feature type="coiled-coil region" evidence="1">
    <location>
        <begin position="84"/>
        <end position="125"/>
    </location>
</feature>
<feature type="compositionally biased region" description="Polar residues" evidence="2">
    <location>
        <begin position="198"/>
        <end position="214"/>
    </location>
</feature>
<reference evidence="3" key="1">
    <citation type="submission" date="2019-11" db="EMBL/GenBank/DDBJ databases">
        <title>Leishmania tarentolae CDS.</title>
        <authorList>
            <person name="Goto Y."/>
            <person name="Yamagishi J."/>
        </authorList>
    </citation>
    <scope>NUCLEOTIDE SEQUENCE [LARGE SCALE GENOMIC DNA]</scope>
    <source>
        <strain evidence="3">Parrot Tar II</strain>
    </source>
</reference>
<feature type="region of interest" description="Disordered" evidence="2">
    <location>
        <begin position="198"/>
        <end position="228"/>
    </location>
</feature>
<accession>A0A640KQE8</accession>
<evidence type="ECO:0000256" key="1">
    <source>
        <dbReference type="SAM" id="Coils"/>
    </source>
</evidence>
<feature type="compositionally biased region" description="Low complexity" evidence="2">
    <location>
        <begin position="1239"/>
        <end position="1248"/>
    </location>
</feature>
<sequence>MGTFSLCVESAARDIRSILVLHRVHPQVRTDVQRVLGSLLRKHHENMASPLPVDEVDAPEKVCQELVHDLVKDIFKTALPASDMRALERRCAALQQDNAEVRAAADKAEKRVVEMREMLSNLKRAHEYMLHSYFKEVLMLRCRIDDLQRQSRARRLHAMTVAPLVAGSVAPTVHTADLQLQHFLVNAGVCAERRESVTQLSTSSLRSQPLTSGTSDEDSEADNESLSGRFSRNISLDEEGCFADVQGRTSSAASGTATADTAPLILPDAKKSSTAAHLKRKCFNIRINIPSNTLARARKQRSPHGAMTQRTTSLDVWSATERDSVDAIFDYEEYLRILNGGDSAWDRRFKDAADDSDRGSPTHRRHSVSVHTRMKSKVRFLYDSLTSNPDDLSSSAALWSERPENKGFRWLLHLALEPIKHEFHMELDQLREAVITMQREHADQVSLIQDALVTVQSRNNALLDFIIKFAQQTRHTLSVVARDVQARNMVELLSNGELPVSEAEAIASFFTLRTSKATPPEQPSPSSTAASQLCHSESAQVPSAPHFSCNKQWRLRPDMALRMQEQGPMMAVTNRRLGKARTVAMTQSTSHAPTNAAEEVNYYRADLGIPYWRSHPVTLYAQKMFRELQEMASSIRATRAMRFFASGDSAPGDRRWVQGKLRGNMDSSSHDGGDHHALNSPPSLLKDQESAPFHYFSDLGVNGDSALRYLSAHRRLREEWLKAPVTGAGGQTAKDLLGELAGLRMRRACDQKRLLRAQAALPQHREKDAATSAVSEETAVAKGITKETATSSTDAKSESSHLHFCSPEELLRDFALKRLGTRTQERLMQTSQRITELQHLLDLHCGHWQLKDSEDSLSGETARRVMDEESQGLLCDNDPLKLAGHLWRSPYLNDILLDANDQKQQHKRDIAAGDSRVQLMYVPIGRAEGRDADGNSVGGAGAYFMLDGSTISAAPFAPLWTAANKGGEVSKEESDRPAMTHRITPFVAVMDYCRGVQMGRPLGQRAGPVYLFQDHESGDYYVGDQAGRKVLKADTNAAGETAGVRAEADTQRPLLPMTRILFPAPTQSTADDTTEEASSEVTSGAASAALRPIYLVPMAIPLSDEEAVIQEGWQACHRHGHTRSDPVYYTTTAPLPLSTSYHHAVPQPGNSDAVALAETVANAAVGAYNGDGTASVNRYFHNPPCVFQPADEASAMMRVRSVQLQQRQGASKSVADTVAMKNSAGCAHSDSPSPDIMASSTVTPTSVLPSSVSPLPGYALSPPELHVLGAMPLLSADWQGIQSPVEVASLPGSSSSRAAAPLATCSSTEPDSTPAKARHDSVPPFPEPVLSTSAAAVTVPGSSATGSCPRLTAALVRAKERRNARIAVEAERAEQAKMLRQVSLRNQTLTRTTPNKASDAPRILQHRLVPLSSKHPGDEMPSMLPLPADSAKLQKQMCPAKHSLMPLPPSSRWREMSGGGLNAWNLNIHDGDTV</sequence>
<feature type="compositionally biased region" description="Polar residues" evidence="2">
    <location>
        <begin position="524"/>
        <end position="541"/>
    </location>
</feature>
<feature type="region of interest" description="Disordered" evidence="2">
    <location>
        <begin position="516"/>
        <end position="545"/>
    </location>
</feature>
<feature type="compositionally biased region" description="Basic and acidic residues" evidence="2">
    <location>
        <begin position="668"/>
        <end position="677"/>
    </location>
</feature>
<dbReference type="EMBL" id="BLBS01000052">
    <property type="protein sequence ID" value="GET91970.1"/>
    <property type="molecule type" value="Genomic_DNA"/>
</dbReference>
<keyword evidence="4" id="KW-1185">Reference proteome</keyword>
<feature type="region of interest" description="Disordered" evidence="2">
    <location>
        <begin position="662"/>
        <end position="681"/>
    </location>
</feature>
<comment type="caution">
    <text evidence="3">The sequence shown here is derived from an EMBL/GenBank/DDBJ whole genome shotgun (WGS) entry which is preliminary data.</text>
</comment>
<protein>
    <submittedName>
        <fullName evidence="3">Uncharacterized protein</fullName>
    </submittedName>
</protein>
<proteinExistence type="predicted"/>
<evidence type="ECO:0000256" key="2">
    <source>
        <dbReference type="SAM" id="MobiDB-lite"/>
    </source>
</evidence>
<dbReference type="Proteomes" id="UP000419144">
    <property type="component" value="Unassembled WGS sequence"/>
</dbReference>
<evidence type="ECO:0000313" key="4">
    <source>
        <dbReference type="Proteomes" id="UP000419144"/>
    </source>
</evidence>
<name>A0A640KQE8_LEITA</name>
<dbReference type="OrthoDB" id="246381at2759"/>
<feature type="region of interest" description="Disordered" evidence="2">
    <location>
        <begin position="1223"/>
        <end position="1248"/>
    </location>
</feature>
<keyword evidence="1" id="KW-0175">Coiled coil</keyword>
<gene>
    <name evidence="3" type="ORF">LtaPh_3323700</name>
</gene>
<dbReference type="VEuPathDB" id="TriTrypDB:LtaPh_3323700"/>